<gene>
    <name evidence="3" type="ORF">GCM10011450_15450</name>
</gene>
<reference evidence="3" key="2">
    <citation type="submission" date="2020-09" db="EMBL/GenBank/DDBJ databases">
        <authorList>
            <person name="Sun Q."/>
            <person name="Kim S."/>
        </authorList>
    </citation>
    <scope>NUCLEOTIDE SEQUENCE</scope>
    <source>
        <strain evidence="3">KCTC 23732</strain>
    </source>
</reference>
<feature type="signal peptide" evidence="2">
    <location>
        <begin position="1"/>
        <end position="23"/>
    </location>
</feature>
<evidence type="ECO:0000313" key="4">
    <source>
        <dbReference type="Proteomes" id="UP000608345"/>
    </source>
</evidence>
<dbReference type="RefSeq" id="WP_189384912.1">
    <property type="nucleotide sequence ID" value="NZ_BAABFY010000052.1"/>
</dbReference>
<accession>A0A918JKE5</accession>
<dbReference type="AlphaFoldDB" id="A0A918JKE5"/>
<sequence>MKINKIGLALSCAFMMAGGSAHAEEYRLAFSKGEQIEIIINNANQDSWCSAKLKLEARYQATPNPEGLARLMPKIGQLMKTQCPQATQLSWISTSHGKQLASGNSSAATGWVLNIDPEAAEEQQKTNDIAAAPASETPLASAEKPTEAESNQAGSKVASAEATAEKPAQNTTTSFLAQIRKTEEKTTESPIANVTAAQTEAPANEPRLPVTPKLAFEVNGWKPNANTQEVLKTAKLTEVIDQNGCKLLVSLENTSLNLEYTQFKTEGLDCQNNIAQGPGKASIVRSDGNILNRASDYYFSKGLALNTELTDLDSLHIVAANENGHQLWLYLGEDPDEKTYYLLGLKKGWGSPFGPWSISGLDIITEQNDIFRKQNHILEQVNKALKQHPWLQEKANNLKVSFFSDFKRGLLENQLQGKLYSTNLYRNYDWRKKQLPPWNLTALQGNNYLFQKDEEAKREEARLAQEAMWKKQQEERQRIYEQQRLARQKQQALYAIASQEERNLQQFNGFEKALQNGDKNLLAQNLSGIEFTPFGRSDYYRLMHGRSKEVSLLVRINKVDNDAAQANWPYPLKLSSPVQLEKGWYWVNGKASLDKNQTETDKLPVIQVVIDSPSHLLKCEQALCKDLENPLALTRLASKNASWDIAHAQSVIKEYEEAKKASY</sequence>
<feature type="region of interest" description="Disordered" evidence="1">
    <location>
        <begin position="135"/>
        <end position="173"/>
    </location>
</feature>
<reference evidence="3" key="1">
    <citation type="journal article" date="2014" name="Int. J. Syst. Evol. Microbiol.">
        <title>Complete genome sequence of Corynebacterium casei LMG S-19264T (=DSM 44701T), isolated from a smear-ripened cheese.</title>
        <authorList>
            <consortium name="US DOE Joint Genome Institute (JGI-PGF)"/>
            <person name="Walter F."/>
            <person name="Albersmeier A."/>
            <person name="Kalinowski J."/>
            <person name="Ruckert C."/>
        </authorList>
    </citation>
    <scope>NUCLEOTIDE SEQUENCE</scope>
    <source>
        <strain evidence="3">KCTC 23732</strain>
    </source>
</reference>
<evidence type="ECO:0000256" key="2">
    <source>
        <dbReference type="SAM" id="SignalP"/>
    </source>
</evidence>
<name>A0A918JKE5_9BURK</name>
<organism evidence="3 4">
    <name type="scientific">Advenella faeciporci</name>
    <dbReference type="NCBI Taxonomy" id="797535"/>
    <lineage>
        <taxon>Bacteria</taxon>
        <taxon>Pseudomonadati</taxon>
        <taxon>Pseudomonadota</taxon>
        <taxon>Betaproteobacteria</taxon>
        <taxon>Burkholderiales</taxon>
        <taxon>Alcaligenaceae</taxon>
    </lineage>
</organism>
<keyword evidence="4" id="KW-1185">Reference proteome</keyword>
<keyword evidence="2" id="KW-0732">Signal</keyword>
<protein>
    <submittedName>
        <fullName evidence="3">Uncharacterized protein</fullName>
    </submittedName>
</protein>
<proteinExistence type="predicted"/>
<comment type="caution">
    <text evidence="3">The sequence shown here is derived from an EMBL/GenBank/DDBJ whole genome shotgun (WGS) entry which is preliminary data.</text>
</comment>
<dbReference type="EMBL" id="BMYS01000009">
    <property type="protein sequence ID" value="GGW86462.1"/>
    <property type="molecule type" value="Genomic_DNA"/>
</dbReference>
<evidence type="ECO:0000256" key="1">
    <source>
        <dbReference type="SAM" id="MobiDB-lite"/>
    </source>
</evidence>
<evidence type="ECO:0000313" key="3">
    <source>
        <dbReference type="EMBL" id="GGW86462.1"/>
    </source>
</evidence>
<feature type="chain" id="PRO_5037472755" evidence="2">
    <location>
        <begin position="24"/>
        <end position="663"/>
    </location>
</feature>
<dbReference type="Proteomes" id="UP000608345">
    <property type="component" value="Unassembled WGS sequence"/>
</dbReference>